<evidence type="ECO:0000256" key="1">
    <source>
        <dbReference type="SAM" id="MobiDB-lite"/>
    </source>
</evidence>
<evidence type="ECO:0000313" key="3">
    <source>
        <dbReference type="Proteomes" id="UP000326396"/>
    </source>
</evidence>
<proteinExistence type="predicted"/>
<feature type="compositionally biased region" description="Low complexity" evidence="1">
    <location>
        <begin position="50"/>
        <end position="63"/>
    </location>
</feature>
<dbReference type="Proteomes" id="UP000326396">
    <property type="component" value="Linkage Group LG19"/>
</dbReference>
<organism evidence="2 3">
    <name type="scientific">Mikania micrantha</name>
    <name type="common">bitter vine</name>
    <dbReference type="NCBI Taxonomy" id="192012"/>
    <lineage>
        <taxon>Eukaryota</taxon>
        <taxon>Viridiplantae</taxon>
        <taxon>Streptophyta</taxon>
        <taxon>Embryophyta</taxon>
        <taxon>Tracheophyta</taxon>
        <taxon>Spermatophyta</taxon>
        <taxon>Magnoliopsida</taxon>
        <taxon>eudicotyledons</taxon>
        <taxon>Gunneridae</taxon>
        <taxon>Pentapetalae</taxon>
        <taxon>asterids</taxon>
        <taxon>campanulids</taxon>
        <taxon>Asterales</taxon>
        <taxon>Asteraceae</taxon>
        <taxon>Asteroideae</taxon>
        <taxon>Heliantheae alliance</taxon>
        <taxon>Eupatorieae</taxon>
        <taxon>Mikania</taxon>
    </lineage>
</organism>
<evidence type="ECO:0000313" key="2">
    <source>
        <dbReference type="EMBL" id="KAD4889214.1"/>
    </source>
</evidence>
<feature type="region of interest" description="Disordered" evidence="1">
    <location>
        <begin position="1"/>
        <end position="79"/>
    </location>
</feature>
<sequence length="101" mass="10928">MQGRSHAAARRRRNRAPQGHGAGRRRAAAQCDRRQKLWGGRRRPEKQGGRRWSGSRKSWSGGSTPSCPASGDDHLATPRPASAALRVALRPASVDSGIQPL</sequence>
<accession>A0A5N6NJT7</accession>
<dbReference type="AlphaFoldDB" id="A0A5N6NJT7"/>
<gene>
    <name evidence="2" type="ORF">E3N88_21287</name>
</gene>
<comment type="caution">
    <text evidence="2">The sequence shown here is derived from an EMBL/GenBank/DDBJ whole genome shotgun (WGS) entry which is preliminary data.</text>
</comment>
<keyword evidence="3" id="KW-1185">Reference proteome</keyword>
<dbReference type="EMBL" id="SZYD01000011">
    <property type="protein sequence ID" value="KAD4889214.1"/>
    <property type="molecule type" value="Genomic_DNA"/>
</dbReference>
<name>A0A5N6NJT7_9ASTR</name>
<protein>
    <submittedName>
        <fullName evidence="2">Uncharacterized protein</fullName>
    </submittedName>
</protein>
<reference evidence="2 3" key="1">
    <citation type="submission" date="2019-05" db="EMBL/GenBank/DDBJ databases">
        <title>Mikania micrantha, genome provides insights into the molecular mechanism of rapid growth.</title>
        <authorList>
            <person name="Liu B."/>
        </authorList>
    </citation>
    <scope>NUCLEOTIDE SEQUENCE [LARGE SCALE GENOMIC DNA]</scope>
    <source>
        <strain evidence="2">NLD-2019</strain>
        <tissue evidence="2">Leaf</tissue>
    </source>
</reference>